<evidence type="ECO:0000313" key="4">
    <source>
        <dbReference type="Proteomes" id="UP000009154"/>
    </source>
</evidence>
<name>H6MTQ6_GORPV</name>
<sequence>MMVHVRRSLLGMIIACAMLVVPAVFVPAFPNAMARASVFPSSGSGTEIYTIEPLDFNLIDAMAMLFQGRCSAAGAECRQVPTSASPDPSHLFGVPGEFGPISLGADSLDATLRANGADAHHPILVFAYSQGAQVAGFWLRNLSADADSYAPPATTSFLLVGDPENTYGPWWLPKVPTTTPYHVTEFWKEYDGWADWPSDPNPLAVANAIAGMMFIHPTAYFSMNPDDPNDITWTDGNMTYVMAPTADLPLLDPLRWLGLTSVADELNAQWKPIVDSAYTRPSTQAAANAYTAAASTTQSQTTSTTQSQTASTGLVTPAPESRLAAAVAPTTTSTTAPVPEVASSSTTPAPMSTSPTTTSPTTTSPTTTSPTTTSPTTTSPTTTSPTTTSPTSAATAPTTAAPSSVAAVPPAISPSATTSSTASPTAATSDRAQADSAGSGASTTAASAKADSGN</sequence>
<keyword evidence="4" id="KW-1185">Reference proteome</keyword>
<protein>
    <recommendedName>
        <fullName evidence="2">PE-PPE domain-containing protein</fullName>
    </recommendedName>
</protein>
<dbReference type="EMBL" id="CP003119">
    <property type="protein sequence ID" value="AFA73931.1"/>
    <property type="molecule type" value="Genomic_DNA"/>
</dbReference>
<gene>
    <name evidence="3" type="ordered locus">GPOL_c29140</name>
</gene>
<dbReference type="Gene3D" id="3.40.50.1820">
    <property type="entry name" value="alpha/beta hydrolase"/>
    <property type="match status" value="1"/>
</dbReference>
<proteinExistence type="predicted"/>
<dbReference type="Pfam" id="PF08237">
    <property type="entry name" value="PE-PPE"/>
    <property type="match status" value="1"/>
</dbReference>
<evidence type="ECO:0000313" key="3">
    <source>
        <dbReference type="EMBL" id="AFA73931.1"/>
    </source>
</evidence>
<evidence type="ECO:0000259" key="2">
    <source>
        <dbReference type="Pfam" id="PF08237"/>
    </source>
</evidence>
<feature type="domain" description="PE-PPE" evidence="2">
    <location>
        <begin position="102"/>
        <end position="278"/>
    </location>
</feature>
<evidence type="ECO:0000256" key="1">
    <source>
        <dbReference type="SAM" id="MobiDB-lite"/>
    </source>
</evidence>
<dbReference type="STRING" id="1112204.GPOL_c29140"/>
<dbReference type="HOGENOM" id="CLU_602384_0_0_11"/>
<feature type="compositionally biased region" description="Low complexity" evidence="1">
    <location>
        <begin position="324"/>
        <end position="454"/>
    </location>
</feature>
<feature type="compositionally biased region" description="Low complexity" evidence="1">
    <location>
        <begin position="295"/>
        <end position="312"/>
    </location>
</feature>
<feature type="region of interest" description="Disordered" evidence="1">
    <location>
        <begin position="295"/>
        <end position="454"/>
    </location>
</feature>
<reference evidence="3 4" key="1">
    <citation type="journal article" date="2012" name="Appl. Environ. Microbiol.">
        <title>Involvement of two latex-clearing proteins during rubber degradation and insights into the subsequent degradation pathway revealed by the genome sequence of Gordonia polyisoprenivorans strain VH2.</title>
        <authorList>
            <person name="Hiessl S."/>
            <person name="Schuldes J."/>
            <person name="Thurmer A."/>
            <person name="Halbsguth T."/>
            <person name="Broker D."/>
            <person name="Angelov A."/>
            <person name="Liebl W."/>
            <person name="Daniel R."/>
            <person name="Steinbuchel A."/>
        </authorList>
    </citation>
    <scope>NUCLEOTIDE SEQUENCE [LARGE SCALE GENOMIC DNA]</scope>
    <source>
        <strain evidence="4">DSM 44266 / VH2</strain>
    </source>
</reference>
<dbReference type="Proteomes" id="UP000009154">
    <property type="component" value="Chromosome"/>
</dbReference>
<dbReference type="KEGG" id="gpo:GPOL_c29140"/>
<dbReference type="AlphaFoldDB" id="H6MTQ6"/>
<accession>H6MTQ6</accession>
<dbReference type="eggNOG" id="COG5651">
    <property type="taxonomic scope" value="Bacteria"/>
</dbReference>
<dbReference type="InterPro" id="IPR013228">
    <property type="entry name" value="PE-PPE_C"/>
</dbReference>
<organism evidence="3 4">
    <name type="scientific">Gordonia polyisoprenivorans (strain DSM 44266 / VH2)</name>
    <dbReference type="NCBI Taxonomy" id="1112204"/>
    <lineage>
        <taxon>Bacteria</taxon>
        <taxon>Bacillati</taxon>
        <taxon>Actinomycetota</taxon>
        <taxon>Actinomycetes</taxon>
        <taxon>Mycobacteriales</taxon>
        <taxon>Gordoniaceae</taxon>
        <taxon>Gordonia</taxon>
    </lineage>
</organism>
<dbReference type="InterPro" id="IPR029058">
    <property type="entry name" value="AB_hydrolase_fold"/>
</dbReference>